<keyword evidence="2" id="KW-1185">Reference proteome</keyword>
<name>A0A6S7K4F1_PARCT</name>
<evidence type="ECO:0000313" key="2">
    <source>
        <dbReference type="Proteomes" id="UP001152795"/>
    </source>
</evidence>
<reference evidence="1" key="1">
    <citation type="submission" date="2020-04" db="EMBL/GenBank/DDBJ databases">
        <authorList>
            <person name="Alioto T."/>
            <person name="Alioto T."/>
            <person name="Gomez Garrido J."/>
        </authorList>
    </citation>
    <scope>NUCLEOTIDE SEQUENCE</scope>
    <source>
        <strain evidence="1">A484AB</strain>
    </source>
</reference>
<gene>
    <name evidence="1" type="ORF">PACLA_8A073373</name>
</gene>
<proteinExistence type="predicted"/>
<dbReference type="AlphaFoldDB" id="A0A6S7K4F1"/>
<protein>
    <submittedName>
        <fullName evidence="1">Uncharacterized protein</fullName>
    </submittedName>
</protein>
<dbReference type="EMBL" id="CACRXK020026591">
    <property type="protein sequence ID" value="CAB4040295.1"/>
    <property type="molecule type" value="Genomic_DNA"/>
</dbReference>
<accession>A0A6S7K4F1</accession>
<dbReference type="Proteomes" id="UP001152795">
    <property type="component" value="Unassembled WGS sequence"/>
</dbReference>
<comment type="caution">
    <text evidence="1">The sequence shown here is derived from an EMBL/GenBank/DDBJ whole genome shotgun (WGS) entry which is preliminary data.</text>
</comment>
<organism evidence="1 2">
    <name type="scientific">Paramuricea clavata</name>
    <name type="common">Red gorgonian</name>
    <name type="synonym">Violescent sea-whip</name>
    <dbReference type="NCBI Taxonomy" id="317549"/>
    <lineage>
        <taxon>Eukaryota</taxon>
        <taxon>Metazoa</taxon>
        <taxon>Cnidaria</taxon>
        <taxon>Anthozoa</taxon>
        <taxon>Octocorallia</taxon>
        <taxon>Malacalcyonacea</taxon>
        <taxon>Plexauridae</taxon>
        <taxon>Paramuricea</taxon>
    </lineage>
</organism>
<sequence length="137" mass="16056">MGHDIAVFLIPWDKDGLPDKRTLFSDIFHFHPAIWKDELCRNNQESQEEPLFHIDTIHRDKSKMCLNSTFGRLYHERRPLPHDMEKEIEFCSWLQKIMVPSRRYRSGNLELNPVVHFLITALAPGWVGGAVTGETWT</sequence>
<dbReference type="OrthoDB" id="5982475at2759"/>
<evidence type="ECO:0000313" key="1">
    <source>
        <dbReference type="EMBL" id="CAB4040295.1"/>
    </source>
</evidence>